<evidence type="ECO:0000313" key="2">
    <source>
        <dbReference type="Proteomes" id="UP000001171"/>
    </source>
</evidence>
<dbReference type="STRING" id="283942.IL0106"/>
<dbReference type="HOGENOM" id="CLU_063353_0_0_6"/>
<dbReference type="GeneID" id="41335252"/>
<dbReference type="AlphaFoldDB" id="Q5R013"/>
<reference evidence="1 2" key="1">
    <citation type="journal article" date="2004" name="Proc. Natl. Acad. Sci. U.S.A.">
        <title>Genome sequence of the deep-sea gamma-proteobacterium Idiomarina loihiensis reveals amino acid fermentation as a source of carbon and energy.</title>
        <authorList>
            <person name="Hou S."/>
            <person name="Saw J.H."/>
            <person name="Lee K.S."/>
            <person name="Freitas T.A."/>
            <person name="Belisle C."/>
            <person name="Kawarabayasi Y."/>
            <person name="Donachie S.P."/>
            <person name="Pikina A."/>
            <person name="Galperin M.Y."/>
            <person name="Koonin E.V."/>
            <person name="Makarova K.S."/>
            <person name="Omelchenko M.V."/>
            <person name="Sorokin A."/>
            <person name="Wolf Y.I."/>
            <person name="Li Q.X."/>
            <person name="Keum Y.S."/>
            <person name="Campbell S."/>
            <person name="Denery J."/>
            <person name="Aizawa S."/>
            <person name="Shibata S."/>
            <person name="Malahoff A."/>
            <person name="Alam M."/>
        </authorList>
    </citation>
    <scope>NUCLEOTIDE SEQUENCE [LARGE SCALE GENOMIC DNA]</scope>
    <source>
        <strain evidence="2">ATCC BAA-735 / DSM 15497 / L2-TR</strain>
    </source>
</reference>
<dbReference type="Gene3D" id="3.40.50.150">
    <property type="entry name" value="Vaccinia Virus protein VP39"/>
    <property type="match status" value="1"/>
</dbReference>
<dbReference type="Pfam" id="PF13489">
    <property type="entry name" value="Methyltransf_23"/>
    <property type="match status" value="1"/>
</dbReference>
<sequence>MQCTLCSSISQPFCADKKRQYFRCTECDLIFADPDTLLSQTEEKLIYDYHENGPNDIGYCEFLNHLTTPLLDKLSPGMKGLDFGSGPGPTLNLMLEEQGMKMSVYDIYYAPDTGQLSRQYDFVTCTEVAEHFREPDKSWAQLIGLVKPGGWLGVMTCMFTKETADDFNLWSYKGDPTHISFYTPKTIQWIARHFRLELEIVNDRVILFRKNKVAL</sequence>
<dbReference type="EMBL" id="AE017340">
    <property type="protein sequence ID" value="AAV80949.1"/>
    <property type="molecule type" value="Genomic_DNA"/>
</dbReference>
<dbReference type="Proteomes" id="UP000001171">
    <property type="component" value="Chromosome"/>
</dbReference>
<dbReference type="eggNOG" id="COG2227">
    <property type="taxonomic scope" value="Bacteria"/>
</dbReference>
<organism evidence="1 2">
    <name type="scientific">Idiomarina loihiensis (strain ATCC BAA-735 / DSM 15497 / L2-TR)</name>
    <dbReference type="NCBI Taxonomy" id="283942"/>
    <lineage>
        <taxon>Bacteria</taxon>
        <taxon>Pseudomonadati</taxon>
        <taxon>Pseudomonadota</taxon>
        <taxon>Gammaproteobacteria</taxon>
        <taxon>Alteromonadales</taxon>
        <taxon>Idiomarinaceae</taxon>
        <taxon>Idiomarina</taxon>
    </lineage>
</organism>
<dbReference type="OrthoDB" id="9791944at2"/>
<dbReference type="GO" id="GO:0008168">
    <property type="term" value="F:methyltransferase activity"/>
    <property type="evidence" value="ECO:0007669"/>
    <property type="project" value="UniProtKB-KW"/>
</dbReference>
<dbReference type="KEGG" id="ilo:IL0106"/>
<keyword evidence="1" id="KW-0489">Methyltransferase</keyword>
<dbReference type="GO" id="GO:0032259">
    <property type="term" value="P:methylation"/>
    <property type="evidence" value="ECO:0007669"/>
    <property type="project" value="UniProtKB-KW"/>
</dbReference>
<protein>
    <submittedName>
        <fullName evidence="1">N-terminal Zn-ribbon domain fused to SAM-dependent methyltransferase</fullName>
    </submittedName>
</protein>
<evidence type="ECO:0000313" key="1">
    <source>
        <dbReference type="EMBL" id="AAV80949.1"/>
    </source>
</evidence>
<dbReference type="RefSeq" id="WP_011233369.1">
    <property type="nucleotide sequence ID" value="NC_006512.1"/>
</dbReference>
<keyword evidence="2" id="KW-1185">Reference proteome</keyword>
<keyword evidence="1" id="KW-0808">Transferase</keyword>
<dbReference type="InterPro" id="IPR029063">
    <property type="entry name" value="SAM-dependent_MTases_sf"/>
</dbReference>
<dbReference type="SUPFAM" id="SSF53335">
    <property type="entry name" value="S-adenosyl-L-methionine-dependent methyltransferases"/>
    <property type="match status" value="1"/>
</dbReference>
<proteinExistence type="predicted"/>
<accession>Q5R013</accession>
<gene>
    <name evidence="1" type="ordered locus">IL0106</name>
</gene>
<name>Q5R013_IDILO</name>